<dbReference type="InterPro" id="IPR032710">
    <property type="entry name" value="NTF2-like_dom_sf"/>
</dbReference>
<dbReference type="SUPFAM" id="SSF54427">
    <property type="entry name" value="NTF2-like"/>
    <property type="match status" value="1"/>
</dbReference>
<name>A0ABV6MDQ4_9ACTN</name>
<organism evidence="1 2">
    <name type="scientific">Phytohabitans kaempferiae</name>
    <dbReference type="NCBI Taxonomy" id="1620943"/>
    <lineage>
        <taxon>Bacteria</taxon>
        <taxon>Bacillati</taxon>
        <taxon>Actinomycetota</taxon>
        <taxon>Actinomycetes</taxon>
        <taxon>Micromonosporales</taxon>
        <taxon>Micromonosporaceae</taxon>
    </lineage>
</organism>
<dbReference type="InterPro" id="IPR052704">
    <property type="entry name" value="ECF_Sigma-70_Domain"/>
</dbReference>
<keyword evidence="2" id="KW-1185">Reference proteome</keyword>
<dbReference type="Gene3D" id="3.10.450.50">
    <property type="match status" value="1"/>
</dbReference>
<accession>A0ABV6MDQ4</accession>
<gene>
    <name evidence="1" type="ORF">ACFFIA_33305</name>
</gene>
<protein>
    <recommendedName>
        <fullName evidence="3">SnoaL-like domain-containing protein</fullName>
    </recommendedName>
</protein>
<reference evidence="1 2" key="1">
    <citation type="submission" date="2024-09" db="EMBL/GenBank/DDBJ databases">
        <authorList>
            <person name="Sun Q."/>
            <person name="Mori K."/>
        </authorList>
    </citation>
    <scope>NUCLEOTIDE SEQUENCE [LARGE SCALE GENOMIC DNA]</scope>
    <source>
        <strain evidence="1 2">TBRC 3947</strain>
    </source>
</reference>
<dbReference type="EMBL" id="JBHLUH010000073">
    <property type="protein sequence ID" value="MFC0532513.1"/>
    <property type="molecule type" value="Genomic_DNA"/>
</dbReference>
<dbReference type="RefSeq" id="WP_377259154.1">
    <property type="nucleotide sequence ID" value="NZ_JBHLUH010000073.1"/>
</dbReference>
<evidence type="ECO:0000313" key="1">
    <source>
        <dbReference type="EMBL" id="MFC0532513.1"/>
    </source>
</evidence>
<evidence type="ECO:0000313" key="2">
    <source>
        <dbReference type="Proteomes" id="UP001589867"/>
    </source>
</evidence>
<comment type="caution">
    <text evidence="1">The sequence shown here is derived from an EMBL/GenBank/DDBJ whole genome shotgun (WGS) entry which is preliminary data.</text>
</comment>
<evidence type="ECO:0008006" key="3">
    <source>
        <dbReference type="Google" id="ProtNLM"/>
    </source>
</evidence>
<proteinExistence type="predicted"/>
<dbReference type="PANTHER" id="PTHR30173:SF43">
    <property type="entry name" value="ECF RNA POLYMERASE SIGMA FACTOR SIGI-RELATED"/>
    <property type="match status" value="1"/>
</dbReference>
<dbReference type="Proteomes" id="UP001589867">
    <property type="component" value="Unassembled WGS sequence"/>
</dbReference>
<sequence length="118" mass="12080">MDAFVGACERGDLDGLVALLDPDVTWQGDGGGKVSALLPVAHGAVAVARALIGFTRKWPGEVRVVTVNGGPGIVARDAGGVLTVVSFTVDAGRIVALDAVRNPEKLSHLLAPEDRPSS</sequence>
<dbReference type="PANTHER" id="PTHR30173">
    <property type="entry name" value="SIGMA 19 FACTOR"/>
    <property type="match status" value="1"/>
</dbReference>